<feature type="transmembrane region" description="Helical" evidence="6">
    <location>
        <begin position="282"/>
        <end position="306"/>
    </location>
</feature>
<feature type="domain" description="ComEC/Rec2-related protein" evidence="7">
    <location>
        <begin position="258"/>
        <end position="525"/>
    </location>
</feature>
<feature type="transmembrane region" description="Helical" evidence="6">
    <location>
        <begin position="54"/>
        <end position="70"/>
    </location>
</feature>
<keyword evidence="2" id="KW-1003">Cell membrane</keyword>
<keyword evidence="3 6" id="KW-0812">Transmembrane</keyword>
<reference evidence="9 10" key="1">
    <citation type="journal article" date="2016" name="Nat. Commun.">
        <title>Thousands of microbial genomes shed light on interconnected biogeochemical processes in an aquifer system.</title>
        <authorList>
            <person name="Anantharaman K."/>
            <person name="Brown C.T."/>
            <person name="Hug L.A."/>
            <person name="Sharon I."/>
            <person name="Castelle C.J."/>
            <person name="Probst A.J."/>
            <person name="Thomas B.C."/>
            <person name="Singh A."/>
            <person name="Wilkins M.J."/>
            <person name="Karaoz U."/>
            <person name="Brodie E.L."/>
            <person name="Williams K.H."/>
            <person name="Hubbard S.S."/>
            <person name="Banfield J.F."/>
        </authorList>
    </citation>
    <scope>NUCLEOTIDE SEQUENCE [LARGE SCALE GENOMIC DNA]</scope>
</reference>
<dbReference type="EMBL" id="MFRA01000005">
    <property type="protein sequence ID" value="OGH92793.1"/>
    <property type="molecule type" value="Genomic_DNA"/>
</dbReference>
<proteinExistence type="predicted"/>
<evidence type="ECO:0000259" key="7">
    <source>
        <dbReference type="Pfam" id="PF03772"/>
    </source>
</evidence>
<keyword evidence="4 6" id="KW-1133">Transmembrane helix</keyword>
<dbReference type="InterPro" id="IPR004477">
    <property type="entry name" value="ComEC_N"/>
</dbReference>
<dbReference type="GO" id="GO:0005886">
    <property type="term" value="C:plasma membrane"/>
    <property type="evidence" value="ECO:0007669"/>
    <property type="project" value="UniProtKB-SubCell"/>
</dbReference>
<protein>
    <recommendedName>
        <fullName evidence="11">ComEC/Rec2-related protein domain-containing protein</fullName>
    </recommendedName>
</protein>
<comment type="subcellular location">
    <subcellularLocation>
        <location evidence="1">Cell membrane</location>
        <topology evidence="1">Multi-pass membrane protein</topology>
    </subcellularLocation>
</comment>
<evidence type="ECO:0008006" key="11">
    <source>
        <dbReference type="Google" id="ProtNLM"/>
    </source>
</evidence>
<feature type="transmembrane region" description="Helical" evidence="6">
    <location>
        <begin position="381"/>
        <end position="401"/>
    </location>
</feature>
<evidence type="ECO:0000259" key="8">
    <source>
        <dbReference type="Pfam" id="PF13567"/>
    </source>
</evidence>
<evidence type="ECO:0000256" key="4">
    <source>
        <dbReference type="ARBA" id="ARBA00022989"/>
    </source>
</evidence>
<sequence length="535" mass="60731">MLLWLEKIKSAMLQWVIAWHDFVKSKNKMLIAFCFCFIVGAGVFSLLENNGSLFYLYLLLFIILFFVIIFWHKKYIRFLCLCLLFFILGACRFLISIPEKNFARVEFYNGEKKVLRGFVSSEPDIGLSDARYVVRVESVKEDQNSKSVSGNISVKTRIYPEYKYGDTLEIECLLQEPANFTTASAGSRLMAAKDSKFNYIKYLAKQGVWSICSNPNIKNLDENKGNILVSFMLKIKSKIKVQIASLWPEPNSSLMAGLLYGSRSGLPQELVDNFSRTGVSHIVAVSGYNVSIIAVALNIILIYAGLFRRQSFWFLISLILAFVFFTGATASVVRAGIMAIIILAAQHIGRMSAVGRALVYAAVVMLVLNPYLLVWDAGFQLSFLSTLGLVYLSPIIQYFVDSKFKIESNLWKSALEVFITTISAILVTLPLIMYQFGRFSVVAPLVNILILWIVPWLMLFGFISLVFSFIFFPVGQLVAWGTDLGVRYVIMVVDWFGSKSWSAFNLRISLPTMVVIYLVLILFIWRKKPKFYLQK</sequence>
<feature type="transmembrane region" description="Helical" evidence="6">
    <location>
        <begin position="448"/>
        <end position="470"/>
    </location>
</feature>
<feature type="transmembrane region" description="Helical" evidence="6">
    <location>
        <begin position="477"/>
        <end position="496"/>
    </location>
</feature>
<dbReference type="Pfam" id="PF03772">
    <property type="entry name" value="Competence"/>
    <property type="match status" value="1"/>
</dbReference>
<dbReference type="AlphaFoldDB" id="A0A1F6PA10"/>
<dbReference type="STRING" id="1798705.A2563_03945"/>
<evidence type="ECO:0000256" key="2">
    <source>
        <dbReference type="ARBA" id="ARBA00022475"/>
    </source>
</evidence>
<organism evidence="9 10">
    <name type="scientific">Candidatus Magasanikbacteria bacterium RIFOXYD1_FULL_40_23</name>
    <dbReference type="NCBI Taxonomy" id="1798705"/>
    <lineage>
        <taxon>Bacteria</taxon>
        <taxon>Candidatus Magasanikiibacteriota</taxon>
    </lineage>
</organism>
<feature type="transmembrane region" description="Helical" evidence="6">
    <location>
        <begin position="76"/>
        <end position="95"/>
    </location>
</feature>
<evidence type="ECO:0000313" key="9">
    <source>
        <dbReference type="EMBL" id="OGH92793.1"/>
    </source>
</evidence>
<name>A0A1F6PA10_9BACT</name>
<evidence type="ECO:0000256" key="3">
    <source>
        <dbReference type="ARBA" id="ARBA00022692"/>
    </source>
</evidence>
<evidence type="ECO:0000313" key="10">
    <source>
        <dbReference type="Proteomes" id="UP000176634"/>
    </source>
</evidence>
<keyword evidence="5 6" id="KW-0472">Membrane</keyword>
<dbReference type="PANTHER" id="PTHR30619:SF1">
    <property type="entry name" value="RECOMBINATION PROTEIN 2"/>
    <property type="match status" value="1"/>
</dbReference>
<accession>A0A1F6PA10</accession>
<feature type="transmembrane region" description="Helical" evidence="6">
    <location>
        <begin position="508"/>
        <end position="525"/>
    </location>
</feature>
<gene>
    <name evidence="9" type="ORF">A2563_03945</name>
</gene>
<dbReference type="NCBIfam" id="TIGR00360">
    <property type="entry name" value="ComEC_N-term"/>
    <property type="match status" value="1"/>
</dbReference>
<feature type="transmembrane region" description="Helical" evidence="6">
    <location>
        <begin position="357"/>
        <end position="375"/>
    </location>
</feature>
<dbReference type="InterPro" id="IPR052159">
    <property type="entry name" value="Competence_DNA_uptake"/>
</dbReference>
<dbReference type="InterPro" id="IPR025405">
    <property type="entry name" value="DUF4131"/>
</dbReference>
<feature type="transmembrane region" description="Helical" evidence="6">
    <location>
        <begin position="312"/>
        <end position="345"/>
    </location>
</feature>
<dbReference type="Pfam" id="PF13567">
    <property type="entry name" value="DUF4131"/>
    <property type="match status" value="1"/>
</dbReference>
<feature type="transmembrane region" description="Helical" evidence="6">
    <location>
        <begin position="413"/>
        <end position="436"/>
    </location>
</feature>
<dbReference type="PANTHER" id="PTHR30619">
    <property type="entry name" value="DNA INTERNALIZATION/COMPETENCE PROTEIN COMEC/REC2"/>
    <property type="match status" value="1"/>
</dbReference>
<feature type="domain" description="DUF4131" evidence="8">
    <location>
        <begin position="54"/>
        <end position="209"/>
    </location>
</feature>
<comment type="caution">
    <text evidence="9">The sequence shown here is derived from an EMBL/GenBank/DDBJ whole genome shotgun (WGS) entry which is preliminary data.</text>
</comment>
<evidence type="ECO:0000256" key="1">
    <source>
        <dbReference type="ARBA" id="ARBA00004651"/>
    </source>
</evidence>
<evidence type="ECO:0000256" key="5">
    <source>
        <dbReference type="ARBA" id="ARBA00023136"/>
    </source>
</evidence>
<evidence type="ECO:0000256" key="6">
    <source>
        <dbReference type="SAM" id="Phobius"/>
    </source>
</evidence>
<dbReference type="Proteomes" id="UP000176634">
    <property type="component" value="Unassembled WGS sequence"/>
</dbReference>
<feature type="transmembrane region" description="Helical" evidence="6">
    <location>
        <begin position="29"/>
        <end position="47"/>
    </location>
</feature>